<feature type="transmembrane region" description="Helical" evidence="1">
    <location>
        <begin position="37"/>
        <end position="62"/>
    </location>
</feature>
<evidence type="ECO:0008006" key="4">
    <source>
        <dbReference type="Google" id="ProtNLM"/>
    </source>
</evidence>
<feature type="transmembrane region" description="Helical" evidence="1">
    <location>
        <begin position="132"/>
        <end position="156"/>
    </location>
</feature>
<dbReference type="Pfam" id="PF04306">
    <property type="entry name" value="DUF456"/>
    <property type="match status" value="1"/>
</dbReference>
<dbReference type="InterPro" id="IPR007403">
    <property type="entry name" value="DUF456"/>
</dbReference>
<feature type="transmembrane region" description="Helical" evidence="1">
    <location>
        <begin position="83"/>
        <end position="112"/>
    </location>
</feature>
<evidence type="ECO:0000256" key="1">
    <source>
        <dbReference type="SAM" id="Phobius"/>
    </source>
</evidence>
<dbReference type="RefSeq" id="WP_110851855.1">
    <property type="nucleotide sequence ID" value="NZ_QKLZ01000003.1"/>
</dbReference>
<sequence length="161" mass="16050">MGVLGEAIVLIAVIIGLVGAVVQVVPGGGFLVGVAAVVWAVVTGGTVGWTVGTVAVVAVLGAEVGKYVIAGRYLGKGGVPTRTLVIGAALGVVGFFVIPVIGLPIGFVAGVYAAESSRLRDQGEAWRSTTRAMRAVGLAILIELSGALIATGALLIGMWQT</sequence>
<protein>
    <recommendedName>
        <fullName evidence="4">DUF456 domain-containing protein</fullName>
    </recommendedName>
</protein>
<evidence type="ECO:0000313" key="3">
    <source>
        <dbReference type="Proteomes" id="UP000250222"/>
    </source>
</evidence>
<keyword evidence="1" id="KW-0812">Transmembrane</keyword>
<reference evidence="2 3" key="1">
    <citation type="submission" date="2016-10" db="EMBL/GenBank/DDBJ databases">
        <authorList>
            <person name="Cai Z."/>
        </authorList>
    </citation>
    <scope>NUCLEOTIDE SEQUENCE [LARGE SCALE GENOMIC DNA]</scope>
    <source>
        <strain evidence="2 3">CGMCC 1.10826</strain>
    </source>
</reference>
<feature type="transmembrane region" description="Helical" evidence="1">
    <location>
        <begin position="7"/>
        <end position="25"/>
    </location>
</feature>
<keyword evidence="3" id="KW-1185">Reference proteome</keyword>
<proteinExistence type="predicted"/>
<keyword evidence="1" id="KW-0472">Membrane</keyword>
<organism evidence="2 3">
    <name type="scientific">Georgenia satyanarayanai</name>
    <dbReference type="NCBI Taxonomy" id="860221"/>
    <lineage>
        <taxon>Bacteria</taxon>
        <taxon>Bacillati</taxon>
        <taxon>Actinomycetota</taxon>
        <taxon>Actinomycetes</taxon>
        <taxon>Micrococcales</taxon>
        <taxon>Bogoriellaceae</taxon>
        <taxon>Georgenia</taxon>
    </lineage>
</organism>
<keyword evidence="1" id="KW-1133">Transmembrane helix</keyword>
<evidence type="ECO:0000313" key="2">
    <source>
        <dbReference type="EMBL" id="SSA40018.1"/>
    </source>
</evidence>
<dbReference type="AlphaFoldDB" id="A0A2Y9A9S1"/>
<dbReference type="EMBL" id="UETB01000003">
    <property type="protein sequence ID" value="SSA40018.1"/>
    <property type="molecule type" value="Genomic_DNA"/>
</dbReference>
<dbReference type="Proteomes" id="UP000250222">
    <property type="component" value="Unassembled WGS sequence"/>
</dbReference>
<name>A0A2Y9A9S1_9MICO</name>
<accession>A0A2Y9A9S1</accession>
<gene>
    <name evidence="2" type="ORF">SAMN05216184_103202</name>
</gene>
<dbReference type="OrthoDB" id="3733714at2"/>